<dbReference type="InterPro" id="IPR029489">
    <property type="entry name" value="OGT/SEC/SPY_C"/>
</dbReference>
<evidence type="ECO:0000256" key="3">
    <source>
        <dbReference type="ARBA" id="ARBA00022679"/>
    </source>
</evidence>
<dbReference type="PANTHER" id="PTHR44835">
    <property type="entry name" value="UDP-N-ACETYLGLUCOSAMINE--PEPTIDE N-ACETYLGLUCOSAMINYLTRANSFERASE SPINDLY-RELATED"/>
    <property type="match status" value="1"/>
</dbReference>
<name>A0A5D6WQ16_9FIRM</name>
<evidence type="ECO:0000256" key="5">
    <source>
        <dbReference type="ARBA" id="ARBA00022803"/>
    </source>
</evidence>
<keyword evidence="2" id="KW-0328">Glycosyltransferase</keyword>
<evidence type="ECO:0000259" key="6">
    <source>
        <dbReference type="Pfam" id="PF13844"/>
    </source>
</evidence>
<comment type="caution">
    <text evidence="7">The sequence shown here is derived from an EMBL/GenBank/DDBJ whole genome shotgun (WGS) entry which is preliminary data.</text>
</comment>
<feature type="domain" description="O-GlcNAc transferase C-terminal" evidence="6">
    <location>
        <begin position="122"/>
        <end position="276"/>
    </location>
</feature>
<dbReference type="Proteomes" id="UP000322783">
    <property type="component" value="Unassembled WGS sequence"/>
</dbReference>
<evidence type="ECO:0000256" key="2">
    <source>
        <dbReference type="ARBA" id="ARBA00022676"/>
    </source>
</evidence>
<dbReference type="Pfam" id="PF13844">
    <property type="entry name" value="Glyco_transf_41"/>
    <property type="match status" value="2"/>
</dbReference>
<keyword evidence="8" id="KW-1185">Reference proteome</keyword>
<evidence type="ECO:0000256" key="4">
    <source>
        <dbReference type="ARBA" id="ARBA00022737"/>
    </source>
</evidence>
<proteinExistence type="predicted"/>
<keyword evidence="5" id="KW-0802">TPR repeat</keyword>
<organism evidence="7 8">
    <name type="scientific">Selenomonas caprae</name>
    <dbReference type="NCBI Taxonomy" id="2606905"/>
    <lineage>
        <taxon>Bacteria</taxon>
        <taxon>Bacillati</taxon>
        <taxon>Bacillota</taxon>
        <taxon>Negativicutes</taxon>
        <taxon>Selenomonadales</taxon>
        <taxon>Selenomonadaceae</taxon>
        <taxon>Selenomonas</taxon>
    </lineage>
</organism>
<dbReference type="InterPro" id="IPR051939">
    <property type="entry name" value="Glycosyltr_41/O-GlcNAc_trsf"/>
</dbReference>
<evidence type="ECO:0000256" key="1">
    <source>
        <dbReference type="ARBA" id="ARBA00004922"/>
    </source>
</evidence>
<dbReference type="GO" id="GO:0016757">
    <property type="term" value="F:glycosyltransferase activity"/>
    <property type="evidence" value="ECO:0007669"/>
    <property type="project" value="UniProtKB-KW"/>
</dbReference>
<keyword evidence="3 7" id="KW-0808">Transferase</keyword>
<dbReference type="Gene3D" id="3.40.50.11380">
    <property type="match status" value="1"/>
</dbReference>
<sequence>MMDFWMTRLEEIQQMLARGRTSQARQALDSLREEGLVPEDEMWRVHELYGAVFHDLADAEGAAAAYNNAAQADKYLRSQREHFSNYLFALHYLPGIPADDLFAQHQVYQGLYRDTELLPPRENMDHARLRIGFLAPDFRDSSSARFYECLLTGLDARCFAVYAYALQDSEDDFTRRLQATGLTYRCLAGQSLRQQAEMIRWDEIDVLIDLGGHSAGGMGLMILAQRPAPWQLCGIGWFDTTGLPAVDAFLTDGEMDPAGTEYRFTEQLLRLPSGFCFTPSPAMQGIRRAPRQRAGIVFGCYQNFMKINRSVMDAWRHILENLPDSRLVVQDTTRLLERRAVLERRLENADLPMERVEVRIGSDRYLEDYQQVDIMLDTFPYPGGAATATALYMGVPVIALRGDHHSARLSASILAAAGHAEWIAADADEYIKLALQLAVDRAGLERQQLCLRSELEQSPLLASQTYCAAFAEAILSGGGRFLET</sequence>
<dbReference type="PANTHER" id="PTHR44835:SF1">
    <property type="entry name" value="PROTEIN O-GLCNAC TRANSFERASE"/>
    <property type="match status" value="1"/>
</dbReference>
<dbReference type="EMBL" id="VTOZ01000011">
    <property type="protein sequence ID" value="TYZ29018.1"/>
    <property type="molecule type" value="Genomic_DNA"/>
</dbReference>
<comment type="pathway">
    <text evidence="1">Protein modification; protein glycosylation.</text>
</comment>
<dbReference type="Gene3D" id="3.40.50.2000">
    <property type="entry name" value="Glycogen Phosphorylase B"/>
    <property type="match status" value="1"/>
</dbReference>
<feature type="domain" description="O-GlcNAc transferase C-terminal" evidence="6">
    <location>
        <begin position="295"/>
        <end position="468"/>
    </location>
</feature>
<protein>
    <submittedName>
        <fullName evidence="7">Glycosyl transferase family 41</fullName>
    </submittedName>
</protein>
<gene>
    <name evidence="7" type="ORF">FZ041_06850</name>
</gene>
<evidence type="ECO:0000313" key="7">
    <source>
        <dbReference type="EMBL" id="TYZ29018.1"/>
    </source>
</evidence>
<dbReference type="AlphaFoldDB" id="A0A5D6WQ16"/>
<keyword evidence="4" id="KW-0677">Repeat</keyword>
<accession>A0A5D6WQ16</accession>
<reference evidence="7 8" key="1">
    <citation type="submission" date="2019-08" db="EMBL/GenBank/DDBJ databases">
        <title>Selenomonas sp. mPRGC5 and Selenomonas sp. mPRGC8 isolated from ruminal fluid of dairy goat (Capra hircus).</title>
        <authorList>
            <person name="Poothong S."/>
            <person name="Nuengjamnong C."/>
            <person name="Tanasupawat S."/>
        </authorList>
    </citation>
    <scope>NUCLEOTIDE SEQUENCE [LARGE SCALE GENOMIC DNA]</scope>
    <source>
        <strain evidence="8">mPRGC8</strain>
    </source>
</reference>
<dbReference type="RefSeq" id="WP_149189035.1">
    <property type="nucleotide sequence ID" value="NZ_VTOZ01000011.1"/>
</dbReference>
<evidence type="ECO:0000313" key="8">
    <source>
        <dbReference type="Proteomes" id="UP000322783"/>
    </source>
</evidence>